<dbReference type="InterPro" id="IPR036890">
    <property type="entry name" value="HATPase_C_sf"/>
</dbReference>
<sequence>MKSLSVPQRLDKVGPDDLTAQLADGAGPLSMASTTVTTNPLAIPQALLAVISWSHMNREVVTKFPFDNEEEAAKKLQRNTVLLTAILMADKVTGPGGADVTVDAYRAALAALKQADNIPASGSGESVGSERAVIAADHIPPLRAPRGLYLHTSDGPTIAHEAVEVYAKKLIEIPRPVWPLGWRVMGMSPVGLRHDDRFAYDAYDLGKALFELVQNTHDHARSNALDARYTHSVRGVHVRALTQKRARLMESAAQQRDLSEYFAAFPSGSKPTTMGDQLRFVAVTVFDSGPGLAARTLWKSGLRGNARPEQELRAMLDALRKHDSGDDDGLRGLGLTNVQKYLTKVGGYGMIRSGRFRLTRDFRAHPYTKGEDNSNKWWGQLAKPSVLTKVRGTAFTMVVPTRGGQHG</sequence>
<accession>A0A0F0LAK8</accession>
<dbReference type="AlphaFoldDB" id="A0A0F0LAK8"/>
<dbReference type="Proteomes" id="UP000033640">
    <property type="component" value="Unassembled WGS sequence"/>
</dbReference>
<gene>
    <name evidence="1" type="ORF">RS83_00977</name>
</gene>
<reference evidence="1 2" key="1">
    <citation type="submission" date="2015-02" db="EMBL/GenBank/DDBJ databases">
        <title>Draft genome sequences of ten Microbacterium spp. with emphasis on heavy metal contaminated environments.</title>
        <authorList>
            <person name="Corretto E."/>
        </authorList>
    </citation>
    <scope>NUCLEOTIDE SEQUENCE [LARGE SCALE GENOMIC DNA]</scope>
    <source>
        <strain evidence="1 2">BEL4b</strain>
    </source>
</reference>
<keyword evidence="1" id="KW-0808">Transferase</keyword>
<dbReference type="RefSeq" id="WP_045278397.1">
    <property type="nucleotide sequence ID" value="NZ_JYIW01000020.1"/>
</dbReference>
<dbReference type="PATRIC" id="fig|82380.11.peg.1008"/>
<name>A0A0F0LAK8_9MICO</name>
<dbReference type="EMBL" id="JYIW01000020">
    <property type="protein sequence ID" value="KJL30227.1"/>
    <property type="molecule type" value="Genomic_DNA"/>
</dbReference>
<evidence type="ECO:0000313" key="1">
    <source>
        <dbReference type="EMBL" id="KJL30227.1"/>
    </source>
</evidence>
<protein>
    <submittedName>
        <fullName evidence="1">Histidine kinase-, DNA gyrase B-, and HSP90-like ATPase</fullName>
    </submittedName>
</protein>
<comment type="caution">
    <text evidence="1">The sequence shown here is derived from an EMBL/GenBank/DDBJ whole genome shotgun (WGS) entry which is preliminary data.</text>
</comment>
<keyword evidence="1" id="KW-0418">Kinase</keyword>
<dbReference type="GO" id="GO:0016301">
    <property type="term" value="F:kinase activity"/>
    <property type="evidence" value="ECO:0007669"/>
    <property type="project" value="UniProtKB-KW"/>
</dbReference>
<organism evidence="1 2">
    <name type="scientific">Microbacterium oxydans</name>
    <dbReference type="NCBI Taxonomy" id="82380"/>
    <lineage>
        <taxon>Bacteria</taxon>
        <taxon>Bacillati</taxon>
        <taxon>Actinomycetota</taxon>
        <taxon>Actinomycetes</taxon>
        <taxon>Micrococcales</taxon>
        <taxon>Microbacteriaceae</taxon>
        <taxon>Microbacterium</taxon>
    </lineage>
</organism>
<evidence type="ECO:0000313" key="2">
    <source>
        <dbReference type="Proteomes" id="UP000033640"/>
    </source>
</evidence>
<proteinExistence type="predicted"/>
<dbReference type="OrthoDB" id="5063760at2"/>
<dbReference type="SUPFAM" id="SSF55874">
    <property type="entry name" value="ATPase domain of HSP90 chaperone/DNA topoisomerase II/histidine kinase"/>
    <property type="match status" value="1"/>
</dbReference>